<feature type="transmembrane region" description="Helical" evidence="10">
    <location>
        <begin position="172"/>
        <end position="193"/>
    </location>
</feature>
<feature type="transmembrane region" description="Helical" evidence="10">
    <location>
        <begin position="96"/>
        <end position="119"/>
    </location>
</feature>
<dbReference type="RefSeq" id="WP_018919545.1">
    <property type="nucleotide sequence ID" value="NZ_CAUURG010000024.1"/>
</dbReference>
<feature type="transmembrane region" description="Helical" evidence="10">
    <location>
        <begin position="199"/>
        <end position="217"/>
    </location>
</feature>
<name>A0A3S4UMX6_9BACT</name>
<dbReference type="Pfam" id="PF01554">
    <property type="entry name" value="MatE"/>
    <property type="match status" value="2"/>
</dbReference>
<dbReference type="InterPro" id="IPR002528">
    <property type="entry name" value="MATE_fam"/>
</dbReference>
<dbReference type="KEGG" id="poc:NCTC13071_02189"/>
<evidence type="ECO:0000313" key="12">
    <source>
        <dbReference type="Proteomes" id="UP000274578"/>
    </source>
</evidence>
<dbReference type="GO" id="GO:0005886">
    <property type="term" value="C:plasma membrane"/>
    <property type="evidence" value="ECO:0007669"/>
    <property type="project" value="UniProtKB-SubCell"/>
</dbReference>
<feature type="transmembrane region" description="Helical" evidence="10">
    <location>
        <begin position="318"/>
        <end position="342"/>
    </location>
</feature>
<dbReference type="InterPro" id="IPR045070">
    <property type="entry name" value="MATE_MepA-like"/>
</dbReference>
<evidence type="ECO:0000256" key="4">
    <source>
        <dbReference type="ARBA" id="ARBA00022448"/>
    </source>
</evidence>
<accession>A0A3S4UMX6</accession>
<dbReference type="GO" id="GO:0015297">
    <property type="term" value="F:antiporter activity"/>
    <property type="evidence" value="ECO:0007669"/>
    <property type="project" value="InterPro"/>
</dbReference>
<evidence type="ECO:0000256" key="7">
    <source>
        <dbReference type="ARBA" id="ARBA00022989"/>
    </source>
</evidence>
<dbReference type="PIRSF" id="PIRSF006603">
    <property type="entry name" value="DinF"/>
    <property type="match status" value="1"/>
</dbReference>
<evidence type="ECO:0000256" key="5">
    <source>
        <dbReference type="ARBA" id="ARBA00022475"/>
    </source>
</evidence>
<dbReference type="EMBL" id="LR134384">
    <property type="protein sequence ID" value="VEH16166.1"/>
    <property type="molecule type" value="Genomic_DNA"/>
</dbReference>
<protein>
    <recommendedName>
        <fullName evidence="3">Multidrug export protein MepA</fullName>
    </recommendedName>
</protein>
<evidence type="ECO:0000256" key="10">
    <source>
        <dbReference type="SAM" id="Phobius"/>
    </source>
</evidence>
<evidence type="ECO:0000256" key="8">
    <source>
        <dbReference type="ARBA" id="ARBA00023136"/>
    </source>
</evidence>
<keyword evidence="7 10" id="KW-1133">Transmembrane helix</keyword>
<dbReference type="InterPro" id="IPR048279">
    <property type="entry name" value="MdtK-like"/>
</dbReference>
<evidence type="ECO:0000256" key="6">
    <source>
        <dbReference type="ARBA" id="ARBA00022692"/>
    </source>
</evidence>
<gene>
    <name evidence="11" type="primary">mepA_5</name>
    <name evidence="11" type="ORF">NCTC13071_02189</name>
</gene>
<feature type="transmembrane region" description="Helical" evidence="10">
    <location>
        <begin position="275"/>
        <end position="297"/>
    </location>
</feature>
<keyword evidence="9" id="KW-0046">Antibiotic resistance</keyword>
<keyword evidence="4" id="KW-0813">Transport</keyword>
<reference evidence="11 12" key="1">
    <citation type="submission" date="2018-12" db="EMBL/GenBank/DDBJ databases">
        <authorList>
            <consortium name="Pathogen Informatics"/>
        </authorList>
    </citation>
    <scope>NUCLEOTIDE SEQUENCE [LARGE SCALE GENOMIC DNA]</scope>
    <source>
        <strain evidence="11 12">NCTC13071</strain>
    </source>
</reference>
<proteinExistence type="inferred from homology"/>
<dbReference type="GO" id="GO:0042910">
    <property type="term" value="F:xenobiotic transmembrane transporter activity"/>
    <property type="evidence" value="ECO:0007669"/>
    <property type="project" value="InterPro"/>
</dbReference>
<dbReference type="Proteomes" id="UP000274578">
    <property type="component" value="Chromosome 1"/>
</dbReference>
<keyword evidence="8 10" id="KW-0472">Membrane</keyword>
<feature type="transmembrane region" description="Helical" evidence="10">
    <location>
        <begin position="419"/>
        <end position="441"/>
    </location>
</feature>
<evidence type="ECO:0000313" key="11">
    <source>
        <dbReference type="EMBL" id="VEH16166.1"/>
    </source>
</evidence>
<feature type="transmembrane region" description="Helical" evidence="10">
    <location>
        <begin position="237"/>
        <end position="263"/>
    </location>
</feature>
<comment type="similarity">
    <text evidence="2">Belongs to the multi antimicrobial extrusion (MATE) (TC 2.A.66.1) family. MepA subfamily.</text>
</comment>
<evidence type="ECO:0000256" key="3">
    <source>
        <dbReference type="ARBA" id="ARBA00022106"/>
    </source>
</evidence>
<dbReference type="InterPro" id="IPR051327">
    <property type="entry name" value="MATE_MepA_subfamily"/>
</dbReference>
<dbReference type="CDD" id="cd13143">
    <property type="entry name" value="MATE_MepA_like"/>
    <property type="match status" value="1"/>
</dbReference>
<organism evidence="11 12">
    <name type="scientific">Segatella oris</name>
    <dbReference type="NCBI Taxonomy" id="28135"/>
    <lineage>
        <taxon>Bacteria</taxon>
        <taxon>Pseudomonadati</taxon>
        <taxon>Bacteroidota</taxon>
        <taxon>Bacteroidia</taxon>
        <taxon>Bacteroidales</taxon>
        <taxon>Prevotellaceae</taxon>
        <taxon>Segatella</taxon>
    </lineage>
</organism>
<feature type="transmembrane region" description="Helical" evidence="10">
    <location>
        <begin position="20"/>
        <end position="39"/>
    </location>
</feature>
<feature type="transmembrane region" description="Helical" evidence="10">
    <location>
        <begin position="362"/>
        <end position="382"/>
    </location>
</feature>
<dbReference type="PANTHER" id="PTHR43823">
    <property type="entry name" value="SPORULATION PROTEIN YKVU"/>
    <property type="match status" value="1"/>
</dbReference>
<evidence type="ECO:0000256" key="1">
    <source>
        <dbReference type="ARBA" id="ARBA00004651"/>
    </source>
</evidence>
<dbReference type="GO" id="GO:0046677">
    <property type="term" value="P:response to antibiotic"/>
    <property type="evidence" value="ECO:0007669"/>
    <property type="project" value="UniProtKB-KW"/>
</dbReference>
<feature type="transmembrane region" description="Helical" evidence="10">
    <location>
        <begin position="139"/>
        <end position="160"/>
    </location>
</feature>
<evidence type="ECO:0000256" key="9">
    <source>
        <dbReference type="ARBA" id="ARBA00023251"/>
    </source>
</evidence>
<evidence type="ECO:0000256" key="2">
    <source>
        <dbReference type="ARBA" id="ARBA00008417"/>
    </source>
</evidence>
<keyword evidence="6 10" id="KW-0812">Transmembrane</keyword>
<dbReference type="GeneID" id="85012954"/>
<dbReference type="AlphaFoldDB" id="A0A3S4UMX6"/>
<feature type="transmembrane region" description="Helical" evidence="10">
    <location>
        <begin position="394"/>
        <end position="413"/>
    </location>
</feature>
<sequence>MDNKEATLKLGTEPVGKLLLQYAMPAIVAMSAASLYNIVDSIFIGQGVGPLAISGLAITFPFMNLSSAFGAAVGVGASTLISVKLGQKDYKTAENILGNTVTLNLIIGIAFSVVSLLFLDPILKFFGASEATLPYARDYMLIILIGNVFSHMYFGMNAVLRAASKPKQAMYATIFTVVMNTLLDYIFIMQFGWGIQGAAYATVLAQVMALMWQLHLFNNKKELLHFERGTFGLRKDLVKNIISIGISPFAMNACACMIVIFINQQLVRYGSDLDVGAYGIANKVSFVFLMFVLGINQGMQPIVGYNYGSQQLDRMIRVVKLSIMSATLVVIIGWLIGMFAPYYCARAFTKDATLIQLGMKAIRLSMMLYPVIGSQMVTAFFFQSIGKVKVSIFLSLSRQLIFLLPGLIIFPLFAGVDGVWYAMPFSDGFAAIIAALMLISYMKKFKKQHKEIRHGKQENDY</sequence>
<comment type="subcellular location">
    <subcellularLocation>
        <location evidence="1">Cell membrane</location>
        <topology evidence="1">Multi-pass membrane protein</topology>
    </subcellularLocation>
</comment>
<dbReference type="NCBIfam" id="TIGR00797">
    <property type="entry name" value="matE"/>
    <property type="match status" value="1"/>
</dbReference>
<feature type="transmembrane region" description="Helical" evidence="10">
    <location>
        <begin position="51"/>
        <end position="75"/>
    </location>
</feature>
<dbReference type="PANTHER" id="PTHR43823:SF3">
    <property type="entry name" value="MULTIDRUG EXPORT PROTEIN MEPA"/>
    <property type="match status" value="1"/>
</dbReference>
<keyword evidence="5" id="KW-1003">Cell membrane</keyword>